<evidence type="ECO:0000313" key="1">
    <source>
        <dbReference type="EMBL" id="KAI4859030.1"/>
    </source>
</evidence>
<sequence>MWTYSTKYPIRRLEEIIGQTYDYIVVGGGTAGSAVASRLSEDPGTTVLLLERGSYCDNFKSKIPLASIASGSYAAPRMSTPEPGAGGRSVEILSAETLGGTSRMNGMIYTRGARAYYDRWSQNGEEWSWVNVEPSFKSVERTVSLHQTSNLESDVYPFLEWSANKLGLPSENNFNKPGSPTAGYFNFDLTIDPKGYRQSAFHAYLPKAIAIQRQTSLHICTDVVVSRLDLDPLCGLVRGVFVHPSGASNPKPHLISAKREIVLAAGAICSPQILQLSGIGSRPTLKSLGIPVVRDLRGVGSHLSDHPLIPISIEVPIEDSIQQLQDSFWQIIKHALLYLVAGRGWLKSALDRGIFFNTSHLNQETGILREPEVTPYSNKAEDLANAEIIILPIGTPPTKSPGKGLVSLQLCLLQPRSTGSIQVKSLDANESPQVKLNMMSDPEDREVARKALRFTLHLAELFVHRSGYPKASRIFHHPGNRNGDGWNENDWRSVSDACLDEYVQKNVVSSFHLTSSCRMASAEEGGVVDGQLRVHGFKNLRIADASVLPGVPPAHPMAAVYMVAERCADFIKKMWS</sequence>
<reference evidence="1 2" key="1">
    <citation type="journal article" date="2022" name="New Phytol.">
        <title>Ecological generalism drives hyperdiversity of secondary metabolite gene clusters in xylarialean endophytes.</title>
        <authorList>
            <person name="Franco M.E.E."/>
            <person name="Wisecaver J.H."/>
            <person name="Arnold A.E."/>
            <person name="Ju Y.M."/>
            <person name="Slot J.C."/>
            <person name="Ahrendt S."/>
            <person name="Moore L.P."/>
            <person name="Eastman K.E."/>
            <person name="Scott K."/>
            <person name="Konkel Z."/>
            <person name="Mondo S.J."/>
            <person name="Kuo A."/>
            <person name="Hayes R.D."/>
            <person name="Haridas S."/>
            <person name="Andreopoulos B."/>
            <person name="Riley R."/>
            <person name="LaButti K."/>
            <person name="Pangilinan J."/>
            <person name="Lipzen A."/>
            <person name="Amirebrahimi M."/>
            <person name="Yan J."/>
            <person name="Adam C."/>
            <person name="Keymanesh K."/>
            <person name="Ng V."/>
            <person name="Louie K."/>
            <person name="Northen T."/>
            <person name="Drula E."/>
            <person name="Henrissat B."/>
            <person name="Hsieh H.M."/>
            <person name="Youens-Clark K."/>
            <person name="Lutzoni F."/>
            <person name="Miadlikowska J."/>
            <person name="Eastwood D.C."/>
            <person name="Hamelin R.C."/>
            <person name="Grigoriev I.V."/>
            <person name="U'Ren J.M."/>
        </authorList>
    </citation>
    <scope>NUCLEOTIDE SEQUENCE [LARGE SCALE GENOMIC DNA]</scope>
    <source>
        <strain evidence="1 2">CBS 119005</strain>
    </source>
</reference>
<accession>A0ACB9YHY7</accession>
<dbReference type="Proteomes" id="UP001497700">
    <property type="component" value="Unassembled WGS sequence"/>
</dbReference>
<keyword evidence="2" id="KW-1185">Reference proteome</keyword>
<proteinExistence type="predicted"/>
<organism evidence="1 2">
    <name type="scientific">Hypoxylon rubiginosum</name>
    <dbReference type="NCBI Taxonomy" id="110542"/>
    <lineage>
        <taxon>Eukaryota</taxon>
        <taxon>Fungi</taxon>
        <taxon>Dikarya</taxon>
        <taxon>Ascomycota</taxon>
        <taxon>Pezizomycotina</taxon>
        <taxon>Sordariomycetes</taxon>
        <taxon>Xylariomycetidae</taxon>
        <taxon>Xylariales</taxon>
        <taxon>Hypoxylaceae</taxon>
        <taxon>Hypoxylon</taxon>
    </lineage>
</organism>
<evidence type="ECO:0000313" key="2">
    <source>
        <dbReference type="Proteomes" id="UP001497700"/>
    </source>
</evidence>
<gene>
    <name evidence="1" type="ORF">F4820DRAFT_441006</name>
</gene>
<dbReference type="EMBL" id="MU393663">
    <property type="protein sequence ID" value="KAI4859030.1"/>
    <property type="molecule type" value="Genomic_DNA"/>
</dbReference>
<name>A0ACB9YHY7_9PEZI</name>
<protein>
    <submittedName>
        <fullName evidence="1">GMC oxidoreductase</fullName>
    </submittedName>
</protein>
<comment type="caution">
    <text evidence="1">The sequence shown here is derived from an EMBL/GenBank/DDBJ whole genome shotgun (WGS) entry which is preliminary data.</text>
</comment>